<feature type="domain" description="HD/PDEase" evidence="2">
    <location>
        <begin position="468"/>
        <end position="626"/>
    </location>
</feature>
<dbReference type="InterPro" id="IPR006675">
    <property type="entry name" value="HDIG_dom"/>
</dbReference>
<protein>
    <submittedName>
        <fullName evidence="3">HDIG domain-containing protein</fullName>
    </submittedName>
</protein>
<feature type="transmembrane region" description="Helical" evidence="1">
    <location>
        <begin position="262"/>
        <end position="283"/>
    </location>
</feature>
<dbReference type="InterPro" id="IPR011621">
    <property type="entry name" value="Metal-dep_PHydrolase_7TM_intra"/>
</dbReference>
<evidence type="ECO:0000313" key="3">
    <source>
        <dbReference type="EMBL" id="MBL4933004.1"/>
    </source>
</evidence>
<keyword evidence="1" id="KW-1133">Transmembrane helix</keyword>
<dbReference type="EMBL" id="JAESWA010000023">
    <property type="protein sequence ID" value="MBL4933004.1"/>
    <property type="molecule type" value="Genomic_DNA"/>
</dbReference>
<keyword evidence="4" id="KW-1185">Reference proteome</keyword>
<reference evidence="3" key="1">
    <citation type="submission" date="2021-01" db="EMBL/GenBank/DDBJ databases">
        <title>Genome public.</title>
        <authorList>
            <person name="Liu C."/>
            <person name="Sun Q."/>
        </authorList>
    </citation>
    <scope>NUCLEOTIDE SEQUENCE</scope>
    <source>
        <strain evidence="3">YIM B02565</strain>
    </source>
</reference>
<dbReference type="Gene3D" id="1.10.3210.10">
    <property type="entry name" value="Hypothetical protein af1432"/>
    <property type="match status" value="1"/>
</dbReference>
<feature type="transmembrane region" description="Helical" evidence="1">
    <location>
        <begin position="295"/>
        <end position="322"/>
    </location>
</feature>
<dbReference type="InterPro" id="IPR006674">
    <property type="entry name" value="HD_domain"/>
</dbReference>
<dbReference type="AlphaFoldDB" id="A0A937FGL9"/>
<dbReference type="InterPro" id="IPR011624">
    <property type="entry name" value="Metal-dep_PHydrolase_7TM_extra"/>
</dbReference>
<proteinExistence type="predicted"/>
<feature type="transmembrane region" description="Helical" evidence="1">
    <location>
        <begin position="419"/>
        <end position="439"/>
    </location>
</feature>
<dbReference type="PANTHER" id="PTHR36442:SF1">
    <property type="entry name" value="CYCLIC-DI-AMP PHOSPHODIESTERASE PGPH"/>
    <property type="match status" value="1"/>
</dbReference>
<accession>A0A937FGL9</accession>
<evidence type="ECO:0000256" key="1">
    <source>
        <dbReference type="SAM" id="Phobius"/>
    </source>
</evidence>
<dbReference type="InterPro" id="IPR052722">
    <property type="entry name" value="PgpH_phosphodiesterase"/>
</dbReference>
<evidence type="ECO:0000259" key="2">
    <source>
        <dbReference type="SMART" id="SM00471"/>
    </source>
</evidence>
<feature type="transmembrane region" description="Helical" evidence="1">
    <location>
        <begin position="334"/>
        <end position="354"/>
    </location>
</feature>
<dbReference type="Pfam" id="PF07697">
    <property type="entry name" value="7TMR-HDED"/>
    <property type="match status" value="1"/>
</dbReference>
<sequence>MGKERENKGMIDPKRMLTFILSFVIIYVIVMSSFISKKYNLKAGDIAKADIKAPRDTIDENATKAKEQEVVEKIDKQYTLKSDVSKDALNNTKNFFQKITALVDSTANETDKIEALKGLKIVQLDDEDYKYLLTLTKDNVLALQNKANDVIGKVYQKNIEEDKIEDIQTARNTVEVEISNSEFIRKQKEILITLLESQIKPNFIYDKEKTDETIAEAKKNVPKIVIKKNQIIVKEGEPVTEDQVTLLNELGLLKNSGNENSIILYLTLGIFVATILVLQYFYVNKYYKKIFDNTNNLILINIINIISLILARTLALISPYLIPLAFGPILLELLLNYKLSLVLSLFNCVLISGVVGFKPEVMLLAFVSTILGATSLRKMQQRNDILLSTVYIAVTISLVCFSAGMLLSNDIIEVLKATGMAAIGTIVSGILSIGFLPIFETTFDIVTIVKLLELSNPNNPLLKKLLMEAPGTYHHSILVSNLAELAAEEIGGNSVLARIGSFYHDIGKTKRPYFFKENQIGNDNPHDKITPNLSTLIITSHVKEGLELAKEYNLPKAITEMIATHHGTTLVKYFYHKMKTTAENPEEINEKDFRYPGPKPESKEAGIIMLADSVEAAVRSISEPTKGKIEEMVNNIIKDKLFTGELDECELTLKDLDKIQKSFLKVLTGIYHKRIEYPKDEKGVK</sequence>
<dbReference type="CDD" id="cd00077">
    <property type="entry name" value="HDc"/>
    <property type="match status" value="1"/>
</dbReference>
<dbReference type="NCBIfam" id="TIGR00277">
    <property type="entry name" value="HDIG"/>
    <property type="match status" value="1"/>
</dbReference>
<name>A0A937FGL9_9CLOT</name>
<keyword evidence="1" id="KW-0472">Membrane</keyword>
<dbReference type="Pfam" id="PF01966">
    <property type="entry name" value="HD"/>
    <property type="match status" value="1"/>
</dbReference>
<keyword evidence="1" id="KW-0812">Transmembrane</keyword>
<organism evidence="3 4">
    <name type="scientific">Clostridium paridis</name>
    <dbReference type="NCBI Taxonomy" id="2803863"/>
    <lineage>
        <taxon>Bacteria</taxon>
        <taxon>Bacillati</taxon>
        <taxon>Bacillota</taxon>
        <taxon>Clostridia</taxon>
        <taxon>Eubacteriales</taxon>
        <taxon>Clostridiaceae</taxon>
        <taxon>Clostridium</taxon>
    </lineage>
</organism>
<dbReference type="Pfam" id="PF07698">
    <property type="entry name" value="7TM-7TMR_HD"/>
    <property type="match status" value="1"/>
</dbReference>
<dbReference type="RefSeq" id="WP_202768379.1">
    <property type="nucleotide sequence ID" value="NZ_JAESWA010000023.1"/>
</dbReference>
<dbReference type="SMART" id="SM00471">
    <property type="entry name" value="HDc"/>
    <property type="match status" value="1"/>
</dbReference>
<feature type="transmembrane region" description="Helical" evidence="1">
    <location>
        <begin position="385"/>
        <end position="407"/>
    </location>
</feature>
<feature type="transmembrane region" description="Helical" evidence="1">
    <location>
        <begin position="16"/>
        <end position="35"/>
    </location>
</feature>
<evidence type="ECO:0000313" key="4">
    <source>
        <dbReference type="Proteomes" id="UP000623681"/>
    </source>
</evidence>
<dbReference type="Proteomes" id="UP000623681">
    <property type="component" value="Unassembled WGS sequence"/>
</dbReference>
<dbReference type="PANTHER" id="PTHR36442">
    <property type="entry name" value="CYCLIC-DI-AMP PHOSPHODIESTERASE PGPH"/>
    <property type="match status" value="1"/>
</dbReference>
<dbReference type="SUPFAM" id="SSF109604">
    <property type="entry name" value="HD-domain/PDEase-like"/>
    <property type="match status" value="1"/>
</dbReference>
<gene>
    <name evidence="3" type="ORF">JK634_14410</name>
</gene>
<comment type="caution">
    <text evidence="3">The sequence shown here is derived from an EMBL/GenBank/DDBJ whole genome shotgun (WGS) entry which is preliminary data.</text>
</comment>
<dbReference type="InterPro" id="IPR003607">
    <property type="entry name" value="HD/PDEase_dom"/>
</dbReference>